<evidence type="ECO:0000259" key="3">
    <source>
        <dbReference type="PROSITE" id="PS50923"/>
    </source>
</evidence>
<organism evidence="4 5">
    <name type="scientific">Mya arenaria</name>
    <name type="common">Soft-shell clam</name>
    <dbReference type="NCBI Taxonomy" id="6604"/>
    <lineage>
        <taxon>Eukaryota</taxon>
        <taxon>Metazoa</taxon>
        <taxon>Spiralia</taxon>
        <taxon>Lophotrochozoa</taxon>
        <taxon>Mollusca</taxon>
        <taxon>Bivalvia</taxon>
        <taxon>Autobranchia</taxon>
        <taxon>Heteroconchia</taxon>
        <taxon>Euheterodonta</taxon>
        <taxon>Imparidentia</taxon>
        <taxon>Neoheterodontei</taxon>
        <taxon>Myida</taxon>
        <taxon>Myoidea</taxon>
        <taxon>Myidae</taxon>
        <taxon>Mya</taxon>
    </lineage>
</organism>
<proteinExistence type="predicted"/>
<evidence type="ECO:0000256" key="1">
    <source>
        <dbReference type="ARBA" id="ARBA00023157"/>
    </source>
</evidence>
<dbReference type="PROSITE" id="PS50923">
    <property type="entry name" value="SUSHI"/>
    <property type="match status" value="1"/>
</dbReference>
<evidence type="ECO:0000313" key="4">
    <source>
        <dbReference type="EMBL" id="WAR31191.1"/>
    </source>
</evidence>
<protein>
    <recommendedName>
        <fullName evidence="3">Sushi domain-containing protein</fullName>
    </recommendedName>
</protein>
<accession>A0ABY7GDK3</accession>
<name>A0ABY7GDK3_MYAAR</name>
<comment type="caution">
    <text evidence="2">Lacks conserved residue(s) required for the propagation of feature annotation.</text>
</comment>
<evidence type="ECO:0000256" key="2">
    <source>
        <dbReference type="PROSITE-ProRule" id="PRU00302"/>
    </source>
</evidence>
<feature type="non-terminal residue" evidence="4">
    <location>
        <position position="1"/>
    </location>
</feature>
<dbReference type="InterPro" id="IPR035976">
    <property type="entry name" value="Sushi/SCR/CCP_sf"/>
</dbReference>
<dbReference type="SUPFAM" id="SSF57535">
    <property type="entry name" value="Complement control module/SCR domain"/>
    <property type="match status" value="1"/>
</dbReference>
<gene>
    <name evidence="4" type="ORF">MAR_033733</name>
</gene>
<keyword evidence="1" id="KW-1015">Disulfide bond</keyword>
<keyword evidence="5" id="KW-1185">Reference proteome</keyword>
<feature type="domain" description="Sushi" evidence="3">
    <location>
        <begin position="43"/>
        <end position="109"/>
    </location>
</feature>
<dbReference type="EMBL" id="CP111028">
    <property type="protein sequence ID" value="WAR31191.1"/>
    <property type="molecule type" value="Genomic_DNA"/>
</dbReference>
<dbReference type="InterPro" id="IPR000436">
    <property type="entry name" value="Sushi_SCR_CCP_dom"/>
</dbReference>
<dbReference type="Proteomes" id="UP001164746">
    <property type="component" value="Chromosome 17"/>
</dbReference>
<reference evidence="4" key="1">
    <citation type="submission" date="2022-11" db="EMBL/GenBank/DDBJ databases">
        <title>Centuries of genome instability and evolution in soft-shell clam transmissible cancer (bioRxiv).</title>
        <authorList>
            <person name="Hart S.F.M."/>
            <person name="Yonemitsu M.A."/>
            <person name="Giersch R.M."/>
            <person name="Beal B.F."/>
            <person name="Arriagada G."/>
            <person name="Davis B.W."/>
            <person name="Ostrander E.A."/>
            <person name="Goff S.P."/>
            <person name="Metzger M.J."/>
        </authorList>
    </citation>
    <scope>NUCLEOTIDE SEQUENCE</scope>
    <source>
        <strain evidence="4">MELC-2E11</strain>
        <tissue evidence="4">Siphon/mantle</tissue>
    </source>
</reference>
<sequence length="153" mass="16950">VSVSCEEEFILYDNNKKVIAEGSFIMTCASGNVPSIPSCRKALNCSLPRDPYALYYVNGENHIGDTILHESKVRVECENGTSLKVSSDDVRTCWNGAWKSREQFPVCVQGCAIPDIPNANITRTNGTNTAKLKHGENVTENNLILLYFFVCIN</sequence>
<keyword evidence="2" id="KW-0768">Sushi</keyword>
<dbReference type="Gene3D" id="2.10.70.10">
    <property type="entry name" value="Complement Module, domain 1"/>
    <property type="match status" value="1"/>
</dbReference>
<evidence type="ECO:0000313" key="5">
    <source>
        <dbReference type="Proteomes" id="UP001164746"/>
    </source>
</evidence>